<gene>
    <name evidence="2" type="ORF">GORHZ_008_00015</name>
</gene>
<dbReference type="AlphaFoldDB" id="K6W7I8"/>
<protein>
    <submittedName>
        <fullName evidence="2">Uncharacterized protein</fullName>
    </submittedName>
</protein>
<feature type="region of interest" description="Disordered" evidence="1">
    <location>
        <begin position="231"/>
        <end position="260"/>
    </location>
</feature>
<sequence>MFAVGGDRSDADRSPADPGQASDLLEEALRCRMQVGVDGGAPYAAVRGTVKVSAPCGLWLTNDCASAAAARTGCSAVARSRSQWLLIGALAGCEVDGTPQSGRSCDGGPLGGGLLGVGGRRGGGCSRSRRTERTHDYGLPSLHRRGHRHRYLPHPGCVRPLLPGLACVGRGGPGTTLPTDFAVLPNSRFDGEYCSGRGDLGMSVPMTRPQCDRLGVAVLYSATTPGRYATEVSGAPAAPPGAAHLRAEQSSPSLRARSVESNPIDAVYKPACTLGPRCAPPSARRWRWMADGSTPRAIRRP</sequence>
<feature type="compositionally biased region" description="Low complexity" evidence="1">
    <location>
        <begin position="234"/>
        <end position="243"/>
    </location>
</feature>
<organism evidence="2 3">
    <name type="scientific">Gordonia rhizosphera NBRC 16068</name>
    <dbReference type="NCBI Taxonomy" id="1108045"/>
    <lineage>
        <taxon>Bacteria</taxon>
        <taxon>Bacillati</taxon>
        <taxon>Actinomycetota</taxon>
        <taxon>Actinomycetes</taxon>
        <taxon>Mycobacteriales</taxon>
        <taxon>Gordoniaceae</taxon>
        <taxon>Gordonia</taxon>
    </lineage>
</organism>
<dbReference type="eggNOG" id="COG0515">
    <property type="taxonomic scope" value="Bacteria"/>
</dbReference>
<evidence type="ECO:0000256" key="1">
    <source>
        <dbReference type="SAM" id="MobiDB-lite"/>
    </source>
</evidence>
<dbReference type="Proteomes" id="UP000008363">
    <property type="component" value="Unassembled WGS sequence"/>
</dbReference>
<keyword evidence="3" id="KW-1185">Reference proteome</keyword>
<comment type="caution">
    <text evidence="2">The sequence shown here is derived from an EMBL/GenBank/DDBJ whole genome shotgun (WGS) entry which is preliminary data.</text>
</comment>
<reference evidence="2 3" key="1">
    <citation type="submission" date="2012-08" db="EMBL/GenBank/DDBJ databases">
        <title>Whole genome shotgun sequence of Gordonia rhizosphera NBRC 16068.</title>
        <authorList>
            <person name="Takarada H."/>
            <person name="Isaki S."/>
            <person name="Hosoyama A."/>
            <person name="Tsuchikane K."/>
            <person name="Katsumata H."/>
            <person name="Baba S."/>
            <person name="Ohji S."/>
            <person name="Yamazaki S."/>
            <person name="Fujita N."/>
        </authorList>
    </citation>
    <scope>NUCLEOTIDE SEQUENCE [LARGE SCALE GENOMIC DNA]</scope>
    <source>
        <strain evidence="2 3">NBRC 16068</strain>
    </source>
</reference>
<dbReference type="STRING" id="1108045.GORHZ_008_00015"/>
<dbReference type="EMBL" id="BAHC01000008">
    <property type="protein sequence ID" value="GAB88182.1"/>
    <property type="molecule type" value="Genomic_DNA"/>
</dbReference>
<feature type="region of interest" description="Disordered" evidence="1">
    <location>
        <begin position="1"/>
        <end position="20"/>
    </location>
</feature>
<evidence type="ECO:0000313" key="2">
    <source>
        <dbReference type="EMBL" id="GAB88182.1"/>
    </source>
</evidence>
<proteinExistence type="predicted"/>
<name>K6W7I8_9ACTN</name>
<evidence type="ECO:0000313" key="3">
    <source>
        <dbReference type="Proteomes" id="UP000008363"/>
    </source>
</evidence>
<accession>K6W7I8</accession>
<feature type="non-terminal residue" evidence="2">
    <location>
        <position position="301"/>
    </location>
</feature>